<organism evidence="3 4">
    <name type="scientific">Penicillium hordei</name>
    <dbReference type="NCBI Taxonomy" id="40994"/>
    <lineage>
        <taxon>Eukaryota</taxon>
        <taxon>Fungi</taxon>
        <taxon>Dikarya</taxon>
        <taxon>Ascomycota</taxon>
        <taxon>Pezizomycotina</taxon>
        <taxon>Eurotiomycetes</taxon>
        <taxon>Eurotiomycetidae</taxon>
        <taxon>Eurotiales</taxon>
        <taxon>Aspergillaceae</taxon>
        <taxon>Penicillium</taxon>
    </lineage>
</organism>
<evidence type="ECO:0000313" key="3">
    <source>
        <dbReference type="EMBL" id="KAJ5598623.1"/>
    </source>
</evidence>
<dbReference type="GeneID" id="81590003"/>
<feature type="region of interest" description="Disordered" evidence="1">
    <location>
        <begin position="92"/>
        <end position="142"/>
    </location>
</feature>
<dbReference type="Gene3D" id="1.10.1040.10">
    <property type="entry name" value="N-(1-d-carboxylethyl)-l-norvaline Dehydrogenase, domain 2"/>
    <property type="match status" value="1"/>
</dbReference>
<dbReference type="Proteomes" id="UP001213799">
    <property type="component" value="Unassembled WGS sequence"/>
</dbReference>
<accession>A0AAD6H1X0</accession>
<feature type="domain" description="Ketopantoate reductase C-terminal" evidence="2">
    <location>
        <begin position="2"/>
        <end position="82"/>
    </location>
</feature>
<comment type="caution">
    <text evidence="3">The sequence shown here is derived from an EMBL/GenBank/DDBJ whole genome shotgun (WGS) entry which is preliminary data.</text>
</comment>
<dbReference type="AlphaFoldDB" id="A0AAD6H1X0"/>
<name>A0AAD6H1X0_9EURO</name>
<evidence type="ECO:0000313" key="4">
    <source>
        <dbReference type="Proteomes" id="UP001213799"/>
    </source>
</evidence>
<sequence length="142" mass="15739">MEIVELARTIGIARVDEQTAEKKLMIAKRRFSSGTGREMSMAQGVRQGRLFEVEAVPVNATPLGQKCGAKMPRLKQIVATVNLMFRVRVRISSGHQKKKDGTGTGKAGEGTRPNESRKLGGYDSQGLMWSRQMLRPHSSLER</sequence>
<dbReference type="Pfam" id="PF08546">
    <property type="entry name" value="ApbA_C"/>
    <property type="match status" value="1"/>
</dbReference>
<proteinExistence type="predicted"/>
<dbReference type="InterPro" id="IPR013752">
    <property type="entry name" value="KPA_reductase"/>
</dbReference>
<evidence type="ECO:0000259" key="2">
    <source>
        <dbReference type="Pfam" id="PF08546"/>
    </source>
</evidence>
<reference evidence="3" key="1">
    <citation type="journal article" date="2023" name="IMA Fungus">
        <title>Comparative genomic study of the Penicillium genus elucidates a diverse pangenome and 15 lateral gene transfer events.</title>
        <authorList>
            <person name="Petersen C."/>
            <person name="Sorensen T."/>
            <person name="Nielsen M.R."/>
            <person name="Sondergaard T.E."/>
            <person name="Sorensen J.L."/>
            <person name="Fitzpatrick D.A."/>
            <person name="Frisvad J.C."/>
            <person name="Nielsen K.L."/>
        </authorList>
    </citation>
    <scope>NUCLEOTIDE SEQUENCE</scope>
    <source>
        <strain evidence="3">IBT 12815</strain>
    </source>
</reference>
<dbReference type="InterPro" id="IPR013328">
    <property type="entry name" value="6PGD_dom2"/>
</dbReference>
<evidence type="ECO:0000256" key="1">
    <source>
        <dbReference type="SAM" id="MobiDB-lite"/>
    </source>
</evidence>
<dbReference type="EMBL" id="JAQJAE010000004">
    <property type="protein sequence ID" value="KAJ5598623.1"/>
    <property type="molecule type" value="Genomic_DNA"/>
</dbReference>
<keyword evidence="4" id="KW-1185">Reference proteome</keyword>
<gene>
    <name evidence="3" type="ORF">N7537_008707</name>
</gene>
<reference evidence="3" key="2">
    <citation type="submission" date="2023-01" db="EMBL/GenBank/DDBJ databases">
        <authorList>
            <person name="Petersen C."/>
        </authorList>
    </citation>
    <scope>NUCLEOTIDE SEQUENCE</scope>
    <source>
        <strain evidence="3">IBT 12815</strain>
    </source>
</reference>
<protein>
    <submittedName>
        <fullName evidence="3">2-dehydropantoate 2-reductase</fullName>
    </submittedName>
</protein>
<dbReference type="RefSeq" id="XP_056751837.1">
    <property type="nucleotide sequence ID" value="XM_056899761.1"/>
</dbReference>